<feature type="compositionally biased region" description="Gly residues" evidence="10">
    <location>
        <begin position="603"/>
        <end position="619"/>
    </location>
</feature>
<gene>
    <name evidence="12" type="ORF">GMORB2_1623</name>
</gene>
<dbReference type="Pfam" id="PF08492">
    <property type="entry name" value="SRP72"/>
    <property type="match status" value="1"/>
</dbReference>
<feature type="region of interest" description="Disordered" evidence="10">
    <location>
        <begin position="521"/>
        <end position="633"/>
    </location>
</feature>
<dbReference type="GO" id="GO:0005783">
    <property type="term" value="C:endoplasmic reticulum"/>
    <property type="evidence" value="ECO:0007669"/>
    <property type="project" value="UniProtKB-SubCell"/>
</dbReference>
<comment type="function">
    <text evidence="9">Component of the signal recognition particle (SRP) complex, a ribonucleoprotein complex that mediates the cotranslational targeting of secretory and membrane proteins to the endoplasmic reticulum (ER).</text>
</comment>
<organism evidence="12 13">
    <name type="scientific">Geosmithia morbida</name>
    <dbReference type="NCBI Taxonomy" id="1094350"/>
    <lineage>
        <taxon>Eukaryota</taxon>
        <taxon>Fungi</taxon>
        <taxon>Dikarya</taxon>
        <taxon>Ascomycota</taxon>
        <taxon>Pezizomycotina</taxon>
        <taxon>Sordariomycetes</taxon>
        <taxon>Hypocreomycetidae</taxon>
        <taxon>Hypocreales</taxon>
        <taxon>Bionectriaceae</taxon>
        <taxon>Geosmithia</taxon>
    </lineage>
</organism>
<keyword evidence="13" id="KW-1185">Reference proteome</keyword>
<comment type="similarity">
    <text evidence="3 9">Belongs to the SRP72 family.</text>
</comment>
<dbReference type="OrthoDB" id="5421607at2759"/>
<evidence type="ECO:0000256" key="6">
    <source>
        <dbReference type="ARBA" id="ARBA00022824"/>
    </source>
</evidence>
<dbReference type="GO" id="GO:0043022">
    <property type="term" value="F:ribosome binding"/>
    <property type="evidence" value="ECO:0007669"/>
    <property type="project" value="TreeGrafter"/>
</dbReference>
<keyword evidence="7 9" id="KW-0733">Signal recognition particle</keyword>
<name>A0A9P4YVJ3_9HYPO</name>
<dbReference type="InterPro" id="IPR013699">
    <property type="entry name" value="Signal_recog_part_SRP72_RNA-bd"/>
</dbReference>
<keyword evidence="6" id="KW-0256">Endoplasmic reticulum</keyword>
<dbReference type="InterPro" id="IPR031545">
    <property type="entry name" value="SRP72_TPR-like"/>
</dbReference>
<dbReference type="GO" id="GO:0008312">
    <property type="term" value="F:7S RNA binding"/>
    <property type="evidence" value="ECO:0007669"/>
    <property type="project" value="InterPro"/>
</dbReference>
<protein>
    <recommendedName>
        <fullName evidence="4 9">Signal recognition particle subunit SRP72</fullName>
    </recommendedName>
</protein>
<dbReference type="GO" id="GO:0006614">
    <property type="term" value="P:SRP-dependent cotranslational protein targeting to membrane"/>
    <property type="evidence" value="ECO:0007669"/>
    <property type="project" value="UniProtKB-UniRule"/>
</dbReference>
<dbReference type="PANTHER" id="PTHR14094">
    <property type="entry name" value="SIGNAL RECOGNITION PARTICLE 72"/>
    <property type="match status" value="1"/>
</dbReference>
<dbReference type="FunFam" id="1.25.40.10:FF:000512">
    <property type="entry name" value="Signal recognition particle subunit SRP72"/>
    <property type="match status" value="1"/>
</dbReference>
<dbReference type="InterPro" id="IPR026270">
    <property type="entry name" value="SRP72"/>
</dbReference>
<dbReference type="SUPFAM" id="SSF48452">
    <property type="entry name" value="TPR-like"/>
    <property type="match status" value="1"/>
</dbReference>
<evidence type="ECO:0000256" key="3">
    <source>
        <dbReference type="ARBA" id="ARBA00007676"/>
    </source>
</evidence>
<feature type="domain" description="Signal recognition particle SRP72 subunit RNA-binding" evidence="11">
    <location>
        <begin position="533"/>
        <end position="577"/>
    </location>
</feature>
<dbReference type="Pfam" id="PF17004">
    <property type="entry name" value="SRP_TPR_like"/>
    <property type="match status" value="1"/>
</dbReference>
<evidence type="ECO:0000256" key="4">
    <source>
        <dbReference type="ARBA" id="ARBA00018350"/>
    </source>
</evidence>
<dbReference type="GeneID" id="55967853"/>
<keyword evidence="5 9" id="KW-0963">Cytoplasm</keyword>
<dbReference type="Gene3D" id="1.25.40.10">
    <property type="entry name" value="Tetratricopeptide repeat domain"/>
    <property type="match status" value="1"/>
</dbReference>
<dbReference type="GO" id="GO:0005786">
    <property type="term" value="C:signal recognition particle, endoplasmic reticulum targeting"/>
    <property type="evidence" value="ECO:0007669"/>
    <property type="project" value="UniProtKB-UniRule"/>
</dbReference>
<feature type="compositionally biased region" description="Basic residues" evidence="10">
    <location>
        <begin position="575"/>
        <end position="584"/>
    </location>
</feature>
<evidence type="ECO:0000256" key="10">
    <source>
        <dbReference type="SAM" id="MobiDB-lite"/>
    </source>
</evidence>
<dbReference type="EMBL" id="JAANYQ010000011">
    <property type="protein sequence ID" value="KAF4121784.1"/>
    <property type="molecule type" value="Genomic_DNA"/>
</dbReference>
<dbReference type="AlphaFoldDB" id="A0A9P4YVJ3"/>
<evidence type="ECO:0000259" key="11">
    <source>
        <dbReference type="Pfam" id="PF08492"/>
    </source>
</evidence>
<evidence type="ECO:0000256" key="7">
    <source>
        <dbReference type="ARBA" id="ARBA00023135"/>
    </source>
</evidence>
<comment type="caution">
    <text evidence="12">The sequence shown here is derived from an EMBL/GenBank/DDBJ whole genome shotgun (WGS) entry which is preliminary data.</text>
</comment>
<evidence type="ECO:0000256" key="5">
    <source>
        <dbReference type="ARBA" id="ARBA00022490"/>
    </source>
</evidence>
<evidence type="ECO:0000313" key="12">
    <source>
        <dbReference type="EMBL" id="KAF4121784.1"/>
    </source>
</evidence>
<sequence length="633" mass="68265">MPQDSAAALGALLRGVSIDDHEEVLKAANAALRSKKDDQTALHTRAVALLNLDRFDDALRAIDEGGDKLDAACRFEKAYALYKLGKLDDAAEVLKSIDAAAAADTSYRGHSHLAAQVAYRAERFDDAYAVYQRLLEKDPEAEDNDIKINMRAVVAQAGWLGGSAHDGDDAQDQVHQLDTFELCYNEACSCISRGILDQAELLLRRAETLCDASDDLTDEDRQAEMQPILAQKAYVQARLGKRQAESWTQRAKSAKLFSHQYDVVRRNGLIIDLQANKVRGVVDRTDKVISAAQHPSTQSDVNAISGLHAAASTHGKSGRELVRALQELTKKRPDNVGLALTLVQTYLDAGNQGAALSTLEAFLGRLERPVGTDEDEAPSPTPAHVTDARFSPGLVALVVSLMRSQGRHAAAKSELSKAARYWQDQDRPAMSSRALLQEAGIELLRSSNPRDLKLAGSAFEKLFSQSQGSHIASAGLVASLAPFDLAKANEHVGSLPEVDDLIADVDVGTLLDAGVATINPTTTAAGTKRSAEQDGRNRATPSAKRRRPNKLPKNYEEGKKLDPERWLPLRDRSSYRPKGKKGRKKAAESTQGGPVKDEETLGLVGGGGVKVEKAGGSGPGNNNSNKKKKKGKK</sequence>
<dbReference type="PANTHER" id="PTHR14094:SF9">
    <property type="entry name" value="SIGNAL RECOGNITION PARTICLE SUBUNIT SRP72"/>
    <property type="match status" value="1"/>
</dbReference>
<dbReference type="Proteomes" id="UP000749293">
    <property type="component" value="Unassembled WGS sequence"/>
</dbReference>
<keyword evidence="8 9" id="KW-0687">Ribonucleoprotein</keyword>
<evidence type="ECO:0000256" key="2">
    <source>
        <dbReference type="ARBA" id="ARBA00004496"/>
    </source>
</evidence>
<proteinExistence type="inferred from homology"/>
<feature type="compositionally biased region" description="Basic and acidic residues" evidence="10">
    <location>
        <begin position="553"/>
        <end position="574"/>
    </location>
</feature>
<comment type="subcellular location">
    <subcellularLocation>
        <location evidence="2 9">Cytoplasm</location>
    </subcellularLocation>
    <subcellularLocation>
        <location evidence="1">Endoplasmic reticulum</location>
    </subcellularLocation>
</comment>
<evidence type="ECO:0000256" key="1">
    <source>
        <dbReference type="ARBA" id="ARBA00004240"/>
    </source>
</evidence>
<evidence type="ECO:0000313" key="13">
    <source>
        <dbReference type="Proteomes" id="UP000749293"/>
    </source>
</evidence>
<evidence type="ECO:0000256" key="8">
    <source>
        <dbReference type="ARBA" id="ARBA00023274"/>
    </source>
</evidence>
<evidence type="ECO:0000256" key="9">
    <source>
        <dbReference type="PIRNR" id="PIRNR038922"/>
    </source>
</evidence>
<dbReference type="PIRSF" id="PIRSF038922">
    <property type="entry name" value="SRP72"/>
    <property type="match status" value="1"/>
</dbReference>
<dbReference type="RefSeq" id="XP_035320436.1">
    <property type="nucleotide sequence ID" value="XM_035463605.1"/>
</dbReference>
<accession>A0A9P4YVJ3</accession>
<reference evidence="12" key="1">
    <citation type="submission" date="2020-03" db="EMBL/GenBank/DDBJ databases">
        <title>Site-based positive gene gene selection in Geosmithia morbida across the United States reveals a broad range of putative effectors and factors for local host and environmental adapation.</title>
        <authorList>
            <person name="Onufrak A."/>
            <person name="Murdoch R.W."/>
            <person name="Gazis R."/>
            <person name="Huff M."/>
            <person name="Staton M."/>
            <person name="Klingeman W."/>
            <person name="Hadziabdic D."/>
        </authorList>
    </citation>
    <scope>NUCLEOTIDE SEQUENCE</scope>
    <source>
        <strain evidence="12">1262</strain>
    </source>
</reference>
<dbReference type="InterPro" id="IPR011990">
    <property type="entry name" value="TPR-like_helical_dom_sf"/>
</dbReference>